<accession>A0A1X7SMR0</accession>
<organism evidence="1">
    <name type="scientific">Amphimedon queenslandica</name>
    <name type="common">Sponge</name>
    <dbReference type="NCBI Taxonomy" id="400682"/>
    <lineage>
        <taxon>Eukaryota</taxon>
        <taxon>Metazoa</taxon>
        <taxon>Porifera</taxon>
        <taxon>Demospongiae</taxon>
        <taxon>Heteroscleromorpha</taxon>
        <taxon>Haplosclerida</taxon>
        <taxon>Niphatidae</taxon>
        <taxon>Amphimedon</taxon>
    </lineage>
</organism>
<name>A0A1X7SMR0_AMPQE</name>
<reference evidence="1" key="1">
    <citation type="submission" date="2017-05" db="UniProtKB">
        <authorList>
            <consortium name="EnsemblMetazoa"/>
        </authorList>
    </citation>
    <scope>IDENTIFICATION</scope>
</reference>
<proteinExistence type="predicted"/>
<sequence>VCEPIMPVPYPQIPLPPIPNDDPDVIIEQYKQSNEGIHAAGLVPTAVSPTHAIESAYSRLDRDEPNASHERDQLNFSATIEEEHLELHEDEEDLILKSKPEFFIEEPDYWEPEEDSVSIYKQFSDKKYRIIRRENI</sequence>
<protein>
    <submittedName>
        <fullName evidence="1">Uncharacterized protein</fullName>
    </submittedName>
</protein>
<dbReference type="AlphaFoldDB" id="A0A1X7SMR0"/>
<dbReference type="EnsemblMetazoa" id="Aqu2.1.03374_001">
    <property type="protein sequence ID" value="Aqu2.1.03374_001"/>
    <property type="gene ID" value="Aqu2.1.03374"/>
</dbReference>
<dbReference type="InParanoid" id="A0A1X7SMR0"/>
<evidence type="ECO:0000313" key="1">
    <source>
        <dbReference type="EnsemblMetazoa" id="Aqu2.1.03374_001"/>
    </source>
</evidence>